<dbReference type="AlphaFoldDB" id="A0A5C2H865"/>
<reference evidence="1 2" key="1">
    <citation type="submission" date="2019-09" db="EMBL/GenBank/DDBJ databases">
        <title>Complete genome sequencing of four Arcobacter species reveals a diverse suite of mobile elements.</title>
        <authorList>
            <person name="Miller W.G."/>
            <person name="Yee E."/>
            <person name="Bono J.L."/>
        </authorList>
    </citation>
    <scope>NUCLEOTIDE SEQUENCE [LARGE SCALE GENOMIC DNA]</scope>
    <source>
        <strain evidence="1 2">LMG 26638</strain>
    </source>
</reference>
<dbReference type="EMBL" id="CP035928">
    <property type="protein sequence ID" value="QEP35160.1"/>
    <property type="molecule type" value="Genomic_DNA"/>
</dbReference>
<proteinExistence type="predicted"/>
<protein>
    <submittedName>
        <fullName evidence="1">Uncharacterized protein</fullName>
    </submittedName>
</protein>
<keyword evidence="2" id="KW-1185">Reference proteome</keyword>
<reference evidence="1 2" key="3">
    <citation type="submission" date="2019-09" db="EMBL/GenBank/DDBJ databases">
        <title>Taxonomic note: a critical rebuttal of the proposed division of the genus Arcobacter into six genera, emended descriptions of Arcobacter anaerophilus and the genus Arcobacter, and an assessment of genus-level boundaries for Epsilonproteobacteria using in silico genomic comparator tools.</title>
        <authorList>
            <person name="On S.L.W."/>
            <person name="Miller W.G."/>
            <person name="Biggs P."/>
            <person name="Cornelius A."/>
            <person name="Vandamme P."/>
        </authorList>
    </citation>
    <scope>NUCLEOTIDE SEQUENCE [LARGE SCALE GENOMIC DNA]</scope>
    <source>
        <strain evidence="1 2">LMG 26638</strain>
    </source>
</reference>
<gene>
    <name evidence="1" type="ORF">APAC_2088</name>
</gene>
<dbReference type="RefSeq" id="WP_130234059.1">
    <property type="nucleotide sequence ID" value="NZ_BMEF01000006.1"/>
</dbReference>
<reference evidence="2" key="2">
    <citation type="submission" date="2019-09" db="EMBL/GenBank/DDBJ databases">
        <title>Complete genome sequencing of four Arcobacter species reveals a diverse suite of mobile elements.</title>
        <authorList>
            <person name="On S.L.W."/>
            <person name="Miller W.G."/>
            <person name="Biggs P."/>
            <person name="Cornelius A."/>
            <person name="Vandamme P."/>
        </authorList>
    </citation>
    <scope>NUCLEOTIDE SEQUENCE [LARGE SCALE GENOMIC DNA]</scope>
    <source>
        <strain evidence="2">LMG 26638</strain>
    </source>
</reference>
<dbReference type="SUPFAM" id="SSF53756">
    <property type="entry name" value="UDP-Glycosyltransferase/glycogen phosphorylase"/>
    <property type="match status" value="1"/>
</dbReference>
<evidence type="ECO:0000313" key="2">
    <source>
        <dbReference type="Proteomes" id="UP000322726"/>
    </source>
</evidence>
<name>A0A5C2H865_9BACT</name>
<accession>A0A5C2H865</accession>
<dbReference type="KEGG" id="apai:APAC_2088"/>
<evidence type="ECO:0000313" key="1">
    <source>
        <dbReference type="EMBL" id="QEP35160.1"/>
    </source>
</evidence>
<organism evidence="1 2">
    <name type="scientific">Malaciobacter pacificus</name>
    <dbReference type="NCBI Taxonomy" id="1080223"/>
    <lineage>
        <taxon>Bacteria</taxon>
        <taxon>Pseudomonadati</taxon>
        <taxon>Campylobacterota</taxon>
        <taxon>Epsilonproteobacteria</taxon>
        <taxon>Campylobacterales</taxon>
        <taxon>Arcobacteraceae</taxon>
        <taxon>Malaciobacter</taxon>
    </lineage>
</organism>
<dbReference type="OrthoDB" id="5346170at2"/>
<sequence>MIFFRVSCNINIKATDGSMVSYYKFRRPSELNNETAYITTYEDFLDLESVFNRIDKEKYFAKLLNEENIRSIEEFPLELGIPNKNEYLYKNNYKIDEYFFENTKVDIFQQLKKNKNDEINLVIIGGLGKTISEMIASTTALRILYNKLCEIYKSVKIDIYLNASNNSFYSRDKSIYKKLNFLNNIYPLSISVKNFTQYDYFIDTSSFINTTYFRELNYVDAWLYKFGIDYKSVDAKLKYNELDISSLDIKKSLIDTINNARKKGKLLLYHPYSANAKKSIPQTYALSLLRDILQKNDDYVVISTLSLDSKFKDDRFIDLTKESKTLNDFMFIISQMDGILTADTATFHISDAFMIPTVAIFTIEDYEKEIKYYNFVKSIFIKDESKNLSKFIFDNEDLTFYRFESWKKLKAKQIIKLLESF</sequence>
<dbReference type="Gene3D" id="3.40.50.2000">
    <property type="entry name" value="Glycogen Phosphorylase B"/>
    <property type="match status" value="1"/>
</dbReference>
<dbReference type="Proteomes" id="UP000322726">
    <property type="component" value="Chromosome"/>
</dbReference>